<evidence type="ECO:0000313" key="7">
    <source>
        <dbReference type="Proteomes" id="UP000012073"/>
    </source>
</evidence>
<feature type="binding site" evidence="3">
    <location>
        <position position="46"/>
    </location>
    <ligand>
        <name>ATP</name>
        <dbReference type="ChEBI" id="CHEBI:30616"/>
    </ligand>
</feature>
<protein>
    <submittedName>
        <fullName evidence="6">Serine/threonine protein kinase</fullName>
    </submittedName>
</protein>
<dbReference type="OMA" id="HEHEDIF"/>
<feature type="compositionally biased region" description="Basic and acidic residues" evidence="4">
    <location>
        <begin position="746"/>
        <end position="766"/>
    </location>
</feature>
<evidence type="ECO:0000256" key="2">
    <source>
        <dbReference type="ARBA" id="ARBA00022840"/>
    </source>
</evidence>
<dbReference type="PANTHER" id="PTHR44329:SF289">
    <property type="entry name" value="SERINE_THREONINE-PROTEIN KINASE VIK"/>
    <property type="match status" value="1"/>
</dbReference>
<keyword evidence="6" id="KW-0723">Serine/threonine-protein kinase</keyword>
<dbReference type="GO" id="GO:0004674">
    <property type="term" value="F:protein serine/threonine kinase activity"/>
    <property type="evidence" value="ECO:0007669"/>
    <property type="project" value="UniProtKB-KW"/>
</dbReference>
<dbReference type="SMART" id="SM00220">
    <property type="entry name" value="S_TKc"/>
    <property type="match status" value="1"/>
</dbReference>
<dbReference type="PROSITE" id="PS00108">
    <property type="entry name" value="PROTEIN_KINASE_ST"/>
    <property type="match status" value="1"/>
</dbReference>
<evidence type="ECO:0000256" key="4">
    <source>
        <dbReference type="SAM" id="MobiDB-lite"/>
    </source>
</evidence>
<dbReference type="Proteomes" id="UP000012073">
    <property type="component" value="Unassembled WGS sequence"/>
</dbReference>
<dbReference type="EMBL" id="HG001636">
    <property type="protein sequence ID" value="CDF33185.1"/>
    <property type="molecule type" value="Genomic_DNA"/>
</dbReference>
<dbReference type="Gene3D" id="3.30.200.20">
    <property type="entry name" value="Phosphorylase Kinase, domain 1"/>
    <property type="match status" value="1"/>
</dbReference>
<evidence type="ECO:0000313" key="6">
    <source>
        <dbReference type="EMBL" id="CDF33185.1"/>
    </source>
</evidence>
<evidence type="ECO:0000256" key="3">
    <source>
        <dbReference type="PROSITE-ProRule" id="PRU10141"/>
    </source>
</evidence>
<feature type="compositionally biased region" description="Polar residues" evidence="4">
    <location>
        <begin position="767"/>
        <end position="779"/>
    </location>
</feature>
<dbReference type="InterPro" id="IPR008271">
    <property type="entry name" value="Ser/Thr_kinase_AS"/>
</dbReference>
<feature type="domain" description="Protein kinase" evidence="5">
    <location>
        <begin position="19"/>
        <end position="333"/>
    </location>
</feature>
<dbReference type="Gene3D" id="1.10.510.10">
    <property type="entry name" value="Transferase(Phosphotransferase) domain 1"/>
    <property type="match status" value="1"/>
</dbReference>
<feature type="region of interest" description="Disordered" evidence="4">
    <location>
        <begin position="348"/>
        <end position="435"/>
    </location>
</feature>
<dbReference type="InterPro" id="IPR051681">
    <property type="entry name" value="Ser/Thr_Kinases-Pseudokinases"/>
</dbReference>
<evidence type="ECO:0000259" key="5">
    <source>
        <dbReference type="PROSITE" id="PS50011"/>
    </source>
</evidence>
<proteinExistence type="predicted"/>
<keyword evidence="6" id="KW-0808">Transferase</keyword>
<gene>
    <name evidence="6" type="ORF">CHC_T00009245001</name>
</gene>
<keyword evidence="7" id="KW-1185">Reference proteome</keyword>
<feature type="compositionally biased region" description="Polar residues" evidence="4">
    <location>
        <begin position="348"/>
        <end position="362"/>
    </location>
</feature>
<dbReference type="SUPFAM" id="SSF56112">
    <property type="entry name" value="Protein kinase-like (PK-like)"/>
    <property type="match status" value="1"/>
</dbReference>
<reference evidence="7" key="1">
    <citation type="journal article" date="2013" name="Proc. Natl. Acad. Sci. U.S.A.">
        <title>Genome structure and metabolic features in the red seaweed Chondrus crispus shed light on evolution of the Archaeplastida.</title>
        <authorList>
            <person name="Collen J."/>
            <person name="Porcel B."/>
            <person name="Carre W."/>
            <person name="Ball S.G."/>
            <person name="Chaparro C."/>
            <person name="Tonon T."/>
            <person name="Barbeyron T."/>
            <person name="Michel G."/>
            <person name="Noel B."/>
            <person name="Valentin K."/>
            <person name="Elias M."/>
            <person name="Artiguenave F."/>
            <person name="Arun A."/>
            <person name="Aury J.M."/>
            <person name="Barbosa-Neto J.F."/>
            <person name="Bothwell J.H."/>
            <person name="Bouget F.Y."/>
            <person name="Brillet L."/>
            <person name="Cabello-Hurtado F."/>
            <person name="Capella-Gutierrez S."/>
            <person name="Charrier B."/>
            <person name="Cladiere L."/>
            <person name="Cock J.M."/>
            <person name="Coelho S.M."/>
            <person name="Colleoni C."/>
            <person name="Czjzek M."/>
            <person name="Da Silva C."/>
            <person name="Delage L."/>
            <person name="Denoeud F."/>
            <person name="Deschamps P."/>
            <person name="Dittami S.M."/>
            <person name="Gabaldon T."/>
            <person name="Gachon C.M."/>
            <person name="Groisillier A."/>
            <person name="Herve C."/>
            <person name="Jabbari K."/>
            <person name="Katinka M."/>
            <person name="Kloareg B."/>
            <person name="Kowalczyk N."/>
            <person name="Labadie K."/>
            <person name="Leblanc C."/>
            <person name="Lopez P.J."/>
            <person name="McLachlan D.H."/>
            <person name="Meslet-Cladiere L."/>
            <person name="Moustafa A."/>
            <person name="Nehr Z."/>
            <person name="Nyvall Collen P."/>
            <person name="Panaud O."/>
            <person name="Partensky F."/>
            <person name="Poulain J."/>
            <person name="Rensing S.A."/>
            <person name="Rousvoal S."/>
            <person name="Samson G."/>
            <person name="Symeonidi A."/>
            <person name="Weissenbach J."/>
            <person name="Zambounis A."/>
            <person name="Wincker P."/>
            <person name="Boyen C."/>
        </authorList>
    </citation>
    <scope>NUCLEOTIDE SEQUENCE [LARGE SCALE GENOMIC DNA]</scope>
    <source>
        <strain evidence="7">cv. Stackhouse</strain>
    </source>
</reference>
<evidence type="ECO:0000256" key="1">
    <source>
        <dbReference type="ARBA" id="ARBA00022741"/>
    </source>
</evidence>
<feature type="compositionally biased region" description="Polar residues" evidence="4">
    <location>
        <begin position="374"/>
        <end position="386"/>
    </location>
</feature>
<feature type="region of interest" description="Disordered" evidence="4">
    <location>
        <begin position="671"/>
        <end position="691"/>
    </location>
</feature>
<name>R7Q6T7_CHOCR</name>
<dbReference type="InterPro" id="IPR000719">
    <property type="entry name" value="Prot_kinase_dom"/>
</dbReference>
<feature type="region of interest" description="Disordered" evidence="4">
    <location>
        <begin position="743"/>
        <end position="787"/>
    </location>
</feature>
<dbReference type="STRING" id="2769.R7Q6T7"/>
<sequence>MPSDVDIQEVNWDRLVWTTDQGSVLGQGSFGVVYLGALDGSPVAIKVVKPSVRTGSLSDETNAEAEASAMKQHRREIHRLAAMRNPYVIQYLGVFRNPQSRALYIVTEYLEGRSLHESMCRMRARNAVLDERSFLAIAGQMVYGLNHVHMQLYTHGDIKPQNILLSAPLTMTKDKSGAFTASFPQSAKVKIADFGLSKRLKGAKNVFLNDMTVATSEFGEGPCGTYLYMAPEVFGGVAQLSDADAKAADIYAYGLILFELLSGVQSWSLEGVRNIMQLSWCVHEGKRPSWGERRSQINPKYIDLVERCWRHEPSKRPNAGDVVVEIKALSSSFEDQSVEVVAQPTLTAEATLSPSPNATPSSPRDERVNVKPKASSSRLGNDSGRATPSLPPEIHGGDFPNRHGEGAFAASTELKAGDSQPSRRRHGKCAQDELPQPVSRDPIAVQDKIPSNPVTIPKIRRLHIVGTESQKLEAPSKPTGSCASFHDDGVRGEPSEPTNDTYASTGVHVPPKNNSATSAAPLQIGASDNLCPARLDTLNDVRMPQKENRHPSNAVENLRNDQAQPIDVLEAGHDSHGIDDSFLGGVQVMRVQTFCLPTPSPLQVPQDPEGRATMGTGSIEPNARPPSSQERRSGDDILNSFIQCGNSEVHVDEDNEMPKCDVSDIGGDYSLNEESKKRTLPKVQGSSTVERNSAKDYRNSSIGPIASDGGAVRGLPVVAELPLPLLQLEIKEQSQWPMERIQLKPKSRETPSSETHNVRVDEERRFSSNVARPQHQVVQSHLPRSPSEGFSISPTGMGNVVLSPPPDPNLNTHVESIRFEDATIRAQKERPLTTLTSYQPYGTMTGQGATAPLLSETGYGATGSTMLQTPTMSKIPTRLPGRPEHSTPGCHNFENLMTKQCRLLVPHSDMEEVCHALRTPDAVKQLGVLWNQGCTQAVAGALAQAHDLKGGDFLSLTCDFLGPHSSGKHDPFVDMGLCTAIGNISRNASDSIKPQLVLQALRVTVSTMFAYRTTFAKNELASVELYTSCNFALCNLLKVNNSIEDVKLRSDLAKWILYVISWKISDNGSARGAQADTLCYEATCAARNFMWRNEANAQAFTEETGVRDAQLIESLIASMKQFDWKGNGPLSEACLSAVAVAITIPQHRKEFMNLQGIALVLGALHGRLDEVKKAKVGLSMITALIVWSGNRMEERDILEDVCVKDQVCVRLLKLLEVMQNPWRPNQTKLEALSIGYGTLLRCMELGEQLHEKNLYETAVQMTSLTVKKLCTSSENGSGVLRARNDLCVQVCDVLQLLAREPRARLLLQQETSVYLKQLMGDRGHDEAVIGCMRTTLNILEKSQ</sequence>
<dbReference type="RefSeq" id="XP_005712988.1">
    <property type="nucleotide sequence ID" value="XM_005712931.1"/>
</dbReference>
<dbReference type="GeneID" id="17320706"/>
<dbReference type="InterPro" id="IPR017441">
    <property type="entry name" value="Protein_kinase_ATP_BS"/>
</dbReference>
<organism evidence="6 7">
    <name type="scientific">Chondrus crispus</name>
    <name type="common">Carrageen Irish moss</name>
    <name type="synonym">Polymorpha crispa</name>
    <dbReference type="NCBI Taxonomy" id="2769"/>
    <lineage>
        <taxon>Eukaryota</taxon>
        <taxon>Rhodophyta</taxon>
        <taxon>Florideophyceae</taxon>
        <taxon>Rhodymeniophycidae</taxon>
        <taxon>Gigartinales</taxon>
        <taxon>Gigartinaceae</taxon>
        <taxon>Chondrus</taxon>
    </lineage>
</organism>
<keyword evidence="2 3" id="KW-0067">ATP-binding</keyword>
<dbReference type="InterPro" id="IPR011009">
    <property type="entry name" value="Kinase-like_dom_sf"/>
</dbReference>
<accession>R7Q6T7</accession>
<dbReference type="Gramene" id="CDF33185">
    <property type="protein sequence ID" value="CDF33185"/>
    <property type="gene ID" value="CHC_T00009245001"/>
</dbReference>
<dbReference type="KEGG" id="ccp:CHC_T00009245001"/>
<dbReference type="PROSITE" id="PS00107">
    <property type="entry name" value="PROTEIN_KINASE_ATP"/>
    <property type="match status" value="1"/>
</dbReference>
<keyword evidence="1 3" id="KW-0547">Nucleotide-binding</keyword>
<dbReference type="PROSITE" id="PS50011">
    <property type="entry name" value="PROTEIN_KINASE_DOM"/>
    <property type="match status" value="1"/>
</dbReference>
<dbReference type="GO" id="GO:0005524">
    <property type="term" value="F:ATP binding"/>
    <property type="evidence" value="ECO:0007669"/>
    <property type="project" value="UniProtKB-UniRule"/>
</dbReference>
<dbReference type="PANTHER" id="PTHR44329">
    <property type="entry name" value="SERINE/THREONINE-PROTEIN KINASE TNNI3K-RELATED"/>
    <property type="match status" value="1"/>
</dbReference>
<dbReference type="OrthoDB" id="4062651at2759"/>
<keyword evidence="6" id="KW-0418">Kinase</keyword>
<feature type="region of interest" description="Disordered" evidence="4">
    <location>
        <begin position="598"/>
        <end position="634"/>
    </location>
</feature>
<dbReference type="Pfam" id="PF00069">
    <property type="entry name" value="Pkinase"/>
    <property type="match status" value="1"/>
</dbReference>